<sequence>MQASGSQFELKLNLNLGMESAMESGSAGQAVRILAAVQAKLTTQNAETSFTQSQNINNSSNNKKTNFPFYV</sequence>
<accession>B4QD40</accession>
<dbReference type="Proteomes" id="UP000000304">
    <property type="component" value="Chromosome 2R"/>
</dbReference>
<dbReference type="PhylomeDB" id="B4QD40"/>
<dbReference type="AlphaFoldDB" id="B4QD40"/>
<dbReference type="HOGENOM" id="CLU_202754_0_0_1"/>
<evidence type="ECO:0000313" key="3">
    <source>
        <dbReference type="Proteomes" id="UP000000304"/>
    </source>
</evidence>
<keyword evidence="3" id="KW-1185">Reference proteome</keyword>
<evidence type="ECO:0000256" key="1">
    <source>
        <dbReference type="SAM" id="MobiDB-lite"/>
    </source>
</evidence>
<protein>
    <submittedName>
        <fullName evidence="2">GD25355</fullName>
    </submittedName>
</protein>
<name>B4QD40_DROSI</name>
<dbReference type="Bgee" id="FBgn0196650">
    <property type="expression patterns" value="Expressed in embryo and 3 other cell types or tissues"/>
</dbReference>
<reference evidence="2 3" key="1">
    <citation type="journal article" date="2007" name="Nature">
        <title>Evolution of genes and genomes on the Drosophila phylogeny.</title>
        <authorList>
            <consortium name="Drosophila 12 Genomes Consortium"/>
            <person name="Clark A.G."/>
            <person name="Eisen M.B."/>
            <person name="Smith D.R."/>
            <person name="Bergman C.M."/>
            <person name="Oliver B."/>
            <person name="Markow T.A."/>
            <person name="Kaufman T.C."/>
            <person name="Kellis M."/>
            <person name="Gelbart W."/>
            <person name="Iyer V.N."/>
            <person name="Pollard D.A."/>
            <person name="Sackton T.B."/>
            <person name="Larracuente A.M."/>
            <person name="Singh N.D."/>
            <person name="Abad J.P."/>
            <person name="Abt D.N."/>
            <person name="Adryan B."/>
            <person name="Aguade M."/>
            <person name="Akashi H."/>
            <person name="Anderson W.W."/>
            <person name="Aquadro C.F."/>
            <person name="Ardell D.H."/>
            <person name="Arguello R."/>
            <person name="Artieri C.G."/>
            <person name="Barbash D.A."/>
            <person name="Barker D."/>
            <person name="Barsanti P."/>
            <person name="Batterham P."/>
            <person name="Batzoglou S."/>
            <person name="Begun D."/>
            <person name="Bhutkar A."/>
            <person name="Blanco E."/>
            <person name="Bosak S.A."/>
            <person name="Bradley R.K."/>
            <person name="Brand A.D."/>
            <person name="Brent M.R."/>
            <person name="Brooks A.N."/>
            <person name="Brown R.H."/>
            <person name="Butlin R.K."/>
            <person name="Caggese C."/>
            <person name="Calvi B.R."/>
            <person name="Bernardo de Carvalho A."/>
            <person name="Caspi A."/>
            <person name="Castrezana S."/>
            <person name="Celniker S.E."/>
            <person name="Chang J.L."/>
            <person name="Chapple C."/>
            <person name="Chatterji S."/>
            <person name="Chinwalla A."/>
            <person name="Civetta A."/>
            <person name="Clifton S.W."/>
            <person name="Comeron J.M."/>
            <person name="Costello J.C."/>
            <person name="Coyne J.A."/>
            <person name="Daub J."/>
            <person name="David R.G."/>
            <person name="Delcher A.L."/>
            <person name="Delehaunty K."/>
            <person name="Do C.B."/>
            <person name="Ebling H."/>
            <person name="Edwards K."/>
            <person name="Eickbush T."/>
            <person name="Evans J.D."/>
            <person name="Filipski A."/>
            <person name="Findeiss S."/>
            <person name="Freyhult E."/>
            <person name="Fulton L."/>
            <person name="Fulton R."/>
            <person name="Garcia A.C."/>
            <person name="Gardiner A."/>
            <person name="Garfield D.A."/>
            <person name="Garvin B.E."/>
            <person name="Gibson G."/>
            <person name="Gilbert D."/>
            <person name="Gnerre S."/>
            <person name="Godfrey J."/>
            <person name="Good R."/>
            <person name="Gotea V."/>
            <person name="Gravely B."/>
            <person name="Greenberg A.J."/>
            <person name="Griffiths-Jones S."/>
            <person name="Gross S."/>
            <person name="Guigo R."/>
            <person name="Gustafson E.A."/>
            <person name="Haerty W."/>
            <person name="Hahn M.W."/>
            <person name="Halligan D.L."/>
            <person name="Halpern A.L."/>
            <person name="Halter G.M."/>
            <person name="Han M.V."/>
            <person name="Heger A."/>
            <person name="Hillier L."/>
            <person name="Hinrichs A.S."/>
            <person name="Holmes I."/>
            <person name="Hoskins R.A."/>
            <person name="Hubisz M.J."/>
            <person name="Hultmark D."/>
            <person name="Huntley M.A."/>
            <person name="Jaffe D.B."/>
            <person name="Jagadeeshan S."/>
            <person name="Jeck W.R."/>
            <person name="Johnson J."/>
            <person name="Jones C.D."/>
            <person name="Jordan W.C."/>
            <person name="Karpen G.H."/>
            <person name="Kataoka E."/>
            <person name="Keightley P.D."/>
            <person name="Kheradpour P."/>
            <person name="Kirkness E.F."/>
            <person name="Koerich L.B."/>
            <person name="Kristiansen K."/>
            <person name="Kudrna D."/>
            <person name="Kulathinal R.J."/>
            <person name="Kumar S."/>
            <person name="Kwok R."/>
            <person name="Lander E."/>
            <person name="Langley C.H."/>
            <person name="Lapoint R."/>
            <person name="Lazzaro B.P."/>
            <person name="Lee S.J."/>
            <person name="Levesque L."/>
            <person name="Li R."/>
            <person name="Lin C.F."/>
            <person name="Lin M.F."/>
            <person name="Lindblad-Toh K."/>
            <person name="Llopart A."/>
            <person name="Long M."/>
            <person name="Low L."/>
            <person name="Lozovsky E."/>
            <person name="Lu J."/>
            <person name="Luo M."/>
            <person name="Machado C.A."/>
            <person name="Makalowski W."/>
            <person name="Marzo M."/>
            <person name="Matsuda M."/>
            <person name="Matzkin L."/>
            <person name="McAllister B."/>
            <person name="McBride C.S."/>
            <person name="McKernan B."/>
            <person name="McKernan K."/>
            <person name="Mendez-Lago M."/>
            <person name="Minx P."/>
            <person name="Mollenhauer M.U."/>
            <person name="Montooth K."/>
            <person name="Mount S.M."/>
            <person name="Mu X."/>
            <person name="Myers E."/>
            <person name="Negre B."/>
            <person name="Newfeld S."/>
            <person name="Nielsen R."/>
            <person name="Noor M.A."/>
            <person name="O'Grady P."/>
            <person name="Pachter L."/>
            <person name="Papaceit M."/>
            <person name="Parisi M.J."/>
            <person name="Parisi M."/>
            <person name="Parts L."/>
            <person name="Pedersen J.S."/>
            <person name="Pesole G."/>
            <person name="Phillippy A.M."/>
            <person name="Ponting C.P."/>
            <person name="Pop M."/>
            <person name="Porcelli D."/>
            <person name="Powell J.R."/>
            <person name="Prohaska S."/>
            <person name="Pruitt K."/>
            <person name="Puig M."/>
            <person name="Quesneville H."/>
            <person name="Ram K.R."/>
            <person name="Rand D."/>
            <person name="Rasmussen M.D."/>
            <person name="Reed L.K."/>
            <person name="Reenan R."/>
            <person name="Reily A."/>
            <person name="Remington K.A."/>
            <person name="Rieger T.T."/>
            <person name="Ritchie M.G."/>
            <person name="Robin C."/>
            <person name="Rogers Y.H."/>
            <person name="Rohde C."/>
            <person name="Rozas J."/>
            <person name="Rubenfield M.J."/>
            <person name="Ruiz A."/>
            <person name="Russo S."/>
            <person name="Salzberg S.L."/>
            <person name="Sanchez-Gracia A."/>
            <person name="Saranga D.J."/>
            <person name="Sato H."/>
            <person name="Schaeffer S.W."/>
            <person name="Schatz M.C."/>
            <person name="Schlenke T."/>
            <person name="Schwartz R."/>
            <person name="Segarra C."/>
            <person name="Singh R.S."/>
            <person name="Sirot L."/>
            <person name="Sirota M."/>
            <person name="Sisneros N.B."/>
            <person name="Smith C.D."/>
            <person name="Smith T.F."/>
            <person name="Spieth J."/>
            <person name="Stage D.E."/>
            <person name="Stark A."/>
            <person name="Stephan W."/>
            <person name="Strausberg R.L."/>
            <person name="Strempel S."/>
            <person name="Sturgill D."/>
            <person name="Sutton G."/>
            <person name="Sutton G.G."/>
            <person name="Tao W."/>
            <person name="Teichmann S."/>
            <person name="Tobari Y.N."/>
            <person name="Tomimura Y."/>
            <person name="Tsolas J.M."/>
            <person name="Valente V.L."/>
            <person name="Venter E."/>
            <person name="Venter J.C."/>
            <person name="Vicario S."/>
            <person name="Vieira F.G."/>
            <person name="Vilella A.J."/>
            <person name="Villasante A."/>
            <person name="Walenz B."/>
            <person name="Wang J."/>
            <person name="Wasserman M."/>
            <person name="Watts T."/>
            <person name="Wilson D."/>
            <person name="Wilson R.K."/>
            <person name="Wing R.A."/>
            <person name="Wolfner M.F."/>
            <person name="Wong A."/>
            <person name="Wong G.K."/>
            <person name="Wu C.I."/>
            <person name="Wu G."/>
            <person name="Yamamoto D."/>
            <person name="Yang H.P."/>
            <person name="Yang S.P."/>
            <person name="Yorke J.A."/>
            <person name="Yoshida K."/>
            <person name="Zdobnov E."/>
            <person name="Zhang P."/>
            <person name="Zhang Y."/>
            <person name="Zimin A.V."/>
            <person name="Baldwin J."/>
            <person name="Abdouelleil A."/>
            <person name="Abdulkadir J."/>
            <person name="Abebe A."/>
            <person name="Abera B."/>
            <person name="Abreu J."/>
            <person name="Acer S.C."/>
            <person name="Aftuck L."/>
            <person name="Alexander A."/>
            <person name="An P."/>
            <person name="Anderson E."/>
            <person name="Anderson S."/>
            <person name="Arachi H."/>
            <person name="Azer M."/>
            <person name="Bachantsang P."/>
            <person name="Barry A."/>
            <person name="Bayul T."/>
            <person name="Berlin A."/>
            <person name="Bessette D."/>
            <person name="Bloom T."/>
            <person name="Blye J."/>
            <person name="Boguslavskiy L."/>
            <person name="Bonnet C."/>
            <person name="Boukhgalter B."/>
            <person name="Bourzgui I."/>
            <person name="Brown A."/>
            <person name="Cahill P."/>
            <person name="Channer S."/>
            <person name="Cheshatsang Y."/>
            <person name="Chuda L."/>
            <person name="Citroen M."/>
            <person name="Collymore A."/>
            <person name="Cooke P."/>
            <person name="Costello M."/>
            <person name="D'Aco K."/>
            <person name="Daza R."/>
            <person name="De Haan G."/>
            <person name="DeGray S."/>
            <person name="DeMaso C."/>
            <person name="Dhargay N."/>
            <person name="Dooley K."/>
            <person name="Dooley E."/>
            <person name="Doricent M."/>
            <person name="Dorje P."/>
            <person name="Dorjee K."/>
            <person name="Dupes A."/>
            <person name="Elong R."/>
            <person name="Falk J."/>
            <person name="Farina A."/>
            <person name="Faro S."/>
            <person name="Ferguson D."/>
            <person name="Fisher S."/>
            <person name="Foley C.D."/>
            <person name="Franke A."/>
            <person name="Friedrich D."/>
            <person name="Gadbois L."/>
            <person name="Gearin G."/>
            <person name="Gearin C.R."/>
            <person name="Giannoukos G."/>
            <person name="Goode T."/>
            <person name="Graham J."/>
            <person name="Grandbois E."/>
            <person name="Grewal S."/>
            <person name="Gyaltsen K."/>
            <person name="Hafez N."/>
            <person name="Hagos B."/>
            <person name="Hall J."/>
            <person name="Henson C."/>
            <person name="Hollinger A."/>
            <person name="Honan T."/>
            <person name="Huard M.D."/>
            <person name="Hughes L."/>
            <person name="Hurhula B."/>
            <person name="Husby M.E."/>
            <person name="Kamat A."/>
            <person name="Kanga B."/>
            <person name="Kashin S."/>
            <person name="Khazanovich D."/>
            <person name="Kisner P."/>
            <person name="Lance K."/>
            <person name="Lara M."/>
            <person name="Lee W."/>
            <person name="Lennon N."/>
            <person name="Letendre F."/>
            <person name="LeVine R."/>
            <person name="Lipovsky A."/>
            <person name="Liu X."/>
            <person name="Liu J."/>
            <person name="Liu S."/>
            <person name="Lokyitsang T."/>
            <person name="Lokyitsang Y."/>
            <person name="Lubonja R."/>
            <person name="Lui A."/>
            <person name="MacDonald P."/>
            <person name="Magnisalis V."/>
            <person name="Maru K."/>
            <person name="Matthews C."/>
            <person name="McCusker W."/>
            <person name="McDonough S."/>
            <person name="Mehta T."/>
            <person name="Meldrim J."/>
            <person name="Meneus L."/>
            <person name="Mihai O."/>
            <person name="Mihalev A."/>
            <person name="Mihova T."/>
            <person name="Mittelman R."/>
            <person name="Mlenga V."/>
            <person name="Montmayeur A."/>
            <person name="Mulrain L."/>
            <person name="Navidi A."/>
            <person name="Naylor J."/>
            <person name="Negash T."/>
            <person name="Nguyen T."/>
            <person name="Nguyen N."/>
            <person name="Nicol R."/>
            <person name="Norbu C."/>
            <person name="Norbu N."/>
            <person name="Novod N."/>
            <person name="O'Neill B."/>
            <person name="Osman S."/>
            <person name="Markiewicz E."/>
            <person name="Oyono O.L."/>
            <person name="Patti C."/>
            <person name="Phunkhang P."/>
            <person name="Pierre F."/>
            <person name="Priest M."/>
            <person name="Raghuraman S."/>
            <person name="Rege F."/>
            <person name="Reyes R."/>
            <person name="Rise C."/>
            <person name="Rogov P."/>
            <person name="Ross K."/>
            <person name="Ryan E."/>
            <person name="Settipalli S."/>
            <person name="Shea T."/>
            <person name="Sherpa N."/>
            <person name="Shi L."/>
            <person name="Shih D."/>
            <person name="Sparrow T."/>
            <person name="Spaulding J."/>
            <person name="Stalker J."/>
            <person name="Stange-Thomann N."/>
            <person name="Stavropoulos S."/>
            <person name="Stone C."/>
            <person name="Strader C."/>
            <person name="Tesfaye S."/>
            <person name="Thomson T."/>
            <person name="Thoulutsang Y."/>
            <person name="Thoulutsang D."/>
            <person name="Topham K."/>
            <person name="Topping I."/>
            <person name="Tsamla T."/>
            <person name="Vassiliev H."/>
            <person name="Vo A."/>
            <person name="Wangchuk T."/>
            <person name="Wangdi T."/>
            <person name="Weiand M."/>
            <person name="Wilkinson J."/>
            <person name="Wilson A."/>
            <person name="Yadav S."/>
            <person name="Young G."/>
            <person name="Yu Q."/>
            <person name="Zembek L."/>
            <person name="Zhong D."/>
            <person name="Zimmer A."/>
            <person name="Zwirko Z."/>
            <person name="Jaffe D.B."/>
            <person name="Alvarez P."/>
            <person name="Brockman W."/>
            <person name="Butler J."/>
            <person name="Chin C."/>
            <person name="Gnerre S."/>
            <person name="Grabherr M."/>
            <person name="Kleber M."/>
            <person name="Mauceli E."/>
            <person name="MacCallum I."/>
        </authorList>
    </citation>
    <scope>NUCLEOTIDE SEQUENCE [LARGE SCALE GENOMIC DNA]</scope>
    <source>
        <strain evidence="3">white501</strain>
    </source>
</reference>
<feature type="region of interest" description="Disordered" evidence="1">
    <location>
        <begin position="48"/>
        <end position="71"/>
    </location>
</feature>
<dbReference type="EMBL" id="CM000362">
    <property type="protein sequence ID" value="EDX07745.1"/>
    <property type="molecule type" value="Genomic_DNA"/>
</dbReference>
<evidence type="ECO:0000313" key="2">
    <source>
        <dbReference type="EMBL" id="EDX07745.1"/>
    </source>
</evidence>
<gene>
    <name evidence="2" type="primary">Dsim\GD25355</name>
    <name evidence="2" type="ORF">Dsim_GD25355</name>
</gene>
<organism evidence="2 3">
    <name type="scientific">Drosophila simulans</name>
    <name type="common">Fruit fly</name>
    <dbReference type="NCBI Taxonomy" id="7240"/>
    <lineage>
        <taxon>Eukaryota</taxon>
        <taxon>Metazoa</taxon>
        <taxon>Ecdysozoa</taxon>
        <taxon>Arthropoda</taxon>
        <taxon>Hexapoda</taxon>
        <taxon>Insecta</taxon>
        <taxon>Pterygota</taxon>
        <taxon>Neoptera</taxon>
        <taxon>Endopterygota</taxon>
        <taxon>Diptera</taxon>
        <taxon>Brachycera</taxon>
        <taxon>Muscomorpha</taxon>
        <taxon>Ephydroidea</taxon>
        <taxon>Drosophilidae</taxon>
        <taxon>Drosophila</taxon>
        <taxon>Sophophora</taxon>
    </lineage>
</organism>
<proteinExistence type="predicted"/>
<feature type="compositionally biased region" description="Low complexity" evidence="1">
    <location>
        <begin position="49"/>
        <end position="71"/>
    </location>
</feature>